<dbReference type="AlphaFoldDB" id="A0A210QTV3"/>
<name>A0A210QTV3_MIZYE</name>
<dbReference type="Proteomes" id="UP000242188">
    <property type="component" value="Unassembled WGS sequence"/>
</dbReference>
<gene>
    <name evidence="1" type="ORF">KP79_PYT25552</name>
</gene>
<reference evidence="1 2" key="1">
    <citation type="journal article" date="2017" name="Nat. Ecol. Evol.">
        <title>Scallop genome provides insights into evolution of bilaterian karyotype and development.</title>
        <authorList>
            <person name="Wang S."/>
            <person name="Zhang J."/>
            <person name="Jiao W."/>
            <person name="Li J."/>
            <person name="Xun X."/>
            <person name="Sun Y."/>
            <person name="Guo X."/>
            <person name="Huan P."/>
            <person name="Dong B."/>
            <person name="Zhang L."/>
            <person name="Hu X."/>
            <person name="Sun X."/>
            <person name="Wang J."/>
            <person name="Zhao C."/>
            <person name="Wang Y."/>
            <person name="Wang D."/>
            <person name="Huang X."/>
            <person name="Wang R."/>
            <person name="Lv J."/>
            <person name="Li Y."/>
            <person name="Zhang Z."/>
            <person name="Liu B."/>
            <person name="Lu W."/>
            <person name="Hui Y."/>
            <person name="Liang J."/>
            <person name="Zhou Z."/>
            <person name="Hou R."/>
            <person name="Li X."/>
            <person name="Liu Y."/>
            <person name="Li H."/>
            <person name="Ning X."/>
            <person name="Lin Y."/>
            <person name="Zhao L."/>
            <person name="Xing Q."/>
            <person name="Dou J."/>
            <person name="Li Y."/>
            <person name="Mao J."/>
            <person name="Guo H."/>
            <person name="Dou H."/>
            <person name="Li T."/>
            <person name="Mu C."/>
            <person name="Jiang W."/>
            <person name="Fu Q."/>
            <person name="Fu X."/>
            <person name="Miao Y."/>
            <person name="Liu J."/>
            <person name="Yu Q."/>
            <person name="Li R."/>
            <person name="Liao H."/>
            <person name="Li X."/>
            <person name="Kong Y."/>
            <person name="Jiang Z."/>
            <person name="Chourrout D."/>
            <person name="Li R."/>
            <person name="Bao Z."/>
        </authorList>
    </citation>
    <scope>NUCLEOTIDE SEQUENCE [LARGE SCALE GENOMIC DNA]</scope>
    <source>
        <strain evidence="1 2">PY_sf001</strain>
    </source>
</reference>
<keyword evidence="2" id="KW-1185">Reference proteome</keyword>
<proteinExistence type="predicted"/>
<dbReference type="EMBL" id="NEDP02001925">
    <property type="protein sequence ID" value="OWF52159.1"/>
    <property type="molecule type" value="Genomic_DNA"/>
</dbReference>
<comment type="caution">
    <text evidence="1">The sequence shown here is derived from an EMBL/GenBank/DDBJ whole genome shotgun (WGS) entry which is preliminary data.</text>
</comment>
<organism evidence="1 2">
    <name type="scientific">Mizuhopecten yessoensis</name>
    <name type="common">Japanese scallop</name>
    <name type="synonym">Patinopecten yessoensis</name>
    <dbReference type="NCBI Taxonomy" id="6573"/>
    <lineage>
        <taxon>Eukaryota</taxon>
        <taxon>Metazoa</taxon>
        <taxon>Spiralia</taxon>
        <taxon>Lophotrochozoa</taxon>
        <taxon>Mollusca</taxon>
        <taxon>Bivalvia</taxon>
        <taxon>Autobranchia</taxon>
        <taxon>Pteriomorphia</taxon>
        <taxon>Pectinida</taxon>
        <taxon>Pectinoidea</taxon>
        <taxon>Pectinidae</taxon>
        <taxon>Mizuhopecten</taxon>
    </lineage>
</organism>
<sequence length="106" mass="12825">MREELNIDWDSCLQNENMDENYNTFISKLLLAVDRHIPKISQRKKKHKQSLDVKTVEAVKKKHRCWERFMETKDQNKHAEYVKARNKAKNLVRKAKNNWNKISLKM</sequence>
<protein>
    <submittedName>
        <fullName evidence="1">Uncharacterized protein</fullName>
    </submittedName>
</protein>
<accession>A0A210QTV3</accession>
<evidence type="ECO:0000313" key="2">
    <source>
        <dbReference type="Proteomes" id="UP000242188"/>
    </source>
</evidence>
<evidence type="ECO:0000313" key="1">
    <source>
        <dbReference type="EMBL" id="OWF52159.1"/>
    </source>
</evidence>